<gene>
    <name evidence="2" type="ORF">ACFFTL_42880</name>
</gene>
<organism evidence="2 3">
    <name type="scientific">Streptomyces yanii</name>
    <dbReference type="NCBI Taxonomy" id="78510"/>
    <lineage>
        <taxon>Bacteria</taxon>
        <taxon>Bacillati</taxon>
        <taxon>Actinomycetota</taxon>
        <taxon>Actinomycetes</taxon>
        <taxon>Kitasatosporales</taxon>
        <taxon>Streptomycetaceae</taxon>
        <taxon>Streptomyces</taxon>
    </lineage>
</organism>
<dbReference type="EMBL" id="JBHMCG010000196">
    <property type="protein sequence ID" value="MFB9578829.1"/>
    <property type="molecule type" value="Genomic_DNA"/>
</dbReference>
<keyword evidence="1" id="KW-0812">Transmembrane</keyword>
<name>A0ABV5RPP7_9ACTN</name>
<keyword evidence="1" id="KW-0472">Membrane</keyword>
<sequence length="114" mass="12164">MRERVEALSGTGVALAGGFVGLLGWAADAELRARAGFEAGPDWSVLYAELPLTVLVGVLAALSAWLLPRRWMIRSSVASYAGRVVVVAIVLAGFWLAVQGWYTGLPESMPDHKP</sequence>
<comment type="caution">
    <text evidence="2">The sequence shown here is derived from an EMBL/GenBank/DDBJ whole genome shotgun (WGS) entry which is preliminary data.</text>
</comment>
<evidence type="ECO:0000313" key="2">
    <source>
        <dbReference type="EMBL" id="MFB9578829.1"/>
    </source>
</evidence>
<feature type="transmembrane region" description="Helical" evidence="1">
    <location>
        <begin position="7"/>
        <end position="26"/>
    </location>
</feature>
<feature type="transmembrane region" description="Helical" evidence="1">
    <location>
        <begin position="46"/>
        <end position="68"/>
    </location>
</feature>
<keyword evidence="1" id="KW-1133">Transmembrane helix</keyword>
<feature type="transmembrane region" description="Helical" evidence="1">
    <location>
        <begin position="80"/>
        <end position="102"/>
    </location>
</feature>
<evidence type="ECO:0000256" key="1">
    <source>
        <dbReference type="SAM" id="Phobius"/>
    </source>
</evidence>
<accession>A0ABV5RPP7</accession>
<dbReference type="Proteomes" id="UP001589710">
    <property type="component" value="Unassembled WGS sequence"/>
</dbReference>
<proteinExistence type="predicted"/>
<evidence type="ECO:0000313" key="3">
    <source>
        <dbReference type="Proteomes" id="UP001589710"/>
    </source>
</evidence>
<reference evidence="2 3" key="1">
    <citation type="submission" date="2024-09" db="EMBL/GenBank/DDBJ databases">
        <authorList>
            <person name="Sun Q."/>
            <person name="Mori K."/>
        </authorList>
    </citation>
    <scope>NUCLEOTIDE SEQUENCE [LARGE SCALE GENOMIC DNA]</scope>
    <source>
        <strain evidence="2 3">JCM 3331</strain>
    </source>
</reference>
<keyword evidence="3" id="KW-1185">Reference proteome</keyword>
<protein>
    <submittedName>
        <fullName evidence="2">Uncharacterized protein</fullName>
    </submittedName>
</protein>
<dbReference type="RefSeq" id="WP_345516124.1">
    <property type="nucleotide sequence ID" value="NZ_BAAAXD010000035.1"/>
</dbReference>